<sequence length="211" mass="24064">MNNTLALFIAASKPRLPEGKKKKRRELGEGKGRGRAKRLGTLWYFAHSRSLNLFGLHTVCPLLPRSVARKRQCRISNEVASPIRPHLQSGRISNQAASPIRPLPPCFRSFACVRTAVRVFVRAALEDANAKVNSADNRWTIFNWGRKKGKKKKKKKKKSQGERSKENKRDEGKGMNFFCNEAVTDLINTPAECNCRFVRSRVRPAQSFFRR</sequence>
<evidence type="ECO:0000313" key="2">
    <source>
        <dbReference type="EMBL" id="SBT45660.1"/>
    </source>
</evidence>
<dbReference type="Proteomes" id="UP000078550">
    <property type="component" value="Unassembled WGS sequence"/>
</dbReference>
<protein>
    <submittedName>
        <fullName evidence="2">Uncharacterized protein</fullName>
    </submittedName>
</protein>
<feature type="compositionally biased region" description="Basic residues" evidence="1">
    <location>
        <begin position="145"/>
        <end position="158"/>
    </location>
</feature>
<organism evidence="2 3">
    <name type="scientific">Plasmodium ovale wallikeri</name>
    <dbReference type="NCBI Taxonomy" id="864142"/>
    <lineage>
        <taxon>Eukaryota</taxon>
        <taxon>Sar</taxon>
        <taxon>Alveolata</taxon>
        <taxon>Apicomplexa</taxon>
        <taxon>Aconoidasida</taxon>
        <taxon>Haemosporida</taxon>
        <taxon>Plasmodiidae</taxon>
        <taxon>Plasmodium</taxon>
        <taxon>Plasmodium (Plasmodium)</taxon>
    </lineage>
</organism>
<reference evidence="3" key="1">
    <citation type="submission" date="2016-05" db="EMBL/GenBank/DDBJ databases">
        <authorList>
            <person name="Naeem Raeece"/>
        </authorList>
    </citation>
    <scope>NUCLEOTIDE SEQUENCE [LARGE SCALE GENOMIC DNA]</scope>
</reference>
<dbReference type="AlphaFoldDB" id="A0A1A8ZNI5"/>
<feature type="compositionally biased region" description="Basic and acidic residues" evidence="1">
    <location>
        <begin position="159"/>
        <end position="171"/>
    </location>
</feature>
<gene>
    <name evidence="2" type="ORF">POVWA2_050460</name>
</gene>
<evidence type="ECO:0000256" key="1">
    <source>
        <dbReference type="SAM" id="MobiDB-lite"/>
    </source>
</evidence>
<proteinExistence type="predicted"/>
<dbReference type="EMBL" id="FLRE01000179">
    <property type="protein sequence ID" value="SBT45660.1"/>
    <property type="molecule type" value="Genomic_DNA"/>
</dbReference>
<accession>A0A1A8ZNI5</accession>
<name>A0A1A8ZNI5_PLAOA</name>
<evidence type="ECO:0000313" key="3">
    <source>
        <dbReference type="Proteomes" id="UP000078550"/>
    </source>
</evidence>
<feature type="region of interest" description="Disordered" evidence="1">
    <location>
        <begin position="143"/>
        <end position="171"/>
    </location>
</feature>